<dbReference type="RefSeq" id="WP_179713625.1">
    <property type="nucleotide sequence ID" value="NZ_JACCAU010000001.1"/>
</dbReference>
<name>A0A7Y9WB42_9BURK</name>
<dbReference type="PROSITE" id="PS51186">
    <property type="entry name" value="GNAT"/>
    <property type="match status" value="1"/>
</dbReference>
<evidence type="ECO:0000313" key="2">
    <source>
        <dbReference type="EMBL" id="NYH17011.1"/>
    </source>
</evidence>
<sequence>MTGTPVSGAVAAAEQPAVVSLRASTSADRDFLKTVFFSTRFDEFAASGLSVTEIDALLAQQFDMQESYYRRHYPAGRFDVVMSGDIPVGRLYHDWKRGRGLSVIDIALLPTFRGAGIGTRLMQALVERAAQAGLAVNLYVEVNNPVQSLYRRMDFVKCGENGIYESLRREAVPFGSIAEPLPGLQSSIAE</sequence>
<protein>
    <submittedName>
        <fullName evidence="2">Ribosomal protein S18 acetylase RimI-like enzyme</fullName>
    </submittedName>
</protein>
<gene>
    <name evidence="2" type="ORF">GGD41_004239</name>
</gene>
<proteinExistence type="predicted"/>
<dbReference type="GO" id="GO:0005840">
    <property type="term" value="C:ribosome"/>
    <property type="evidence" value="ECO:0007669"/>
    <property type="project" value="UniProtKB-KW"/>
</dbReference>
<dbReference type="GO" id="GO:0016747">
    <property type="term" value="F:acyltransferase activity, transferring groups other than amino-acyl groups"/>
    <property type="evidence" value="ECO:0007669"/>
    <property type="project" value="InterPro"/>
</dbReference>
<dbReference type="SUPFAM" id="SSF55729">
    <property type="entry name" value="Acyl-CoA N-acyltransferases (Nat)"/>
    <property type="match status" value="1"/>
</dbReference>
<dbReference type="Proteomes" id="UP000572540">
    <property type="component" value="Unassembled WGS sequence"/>
</dbReference>
<dbReference type="InterPro" id="IPR016181">
    <property type="entry name" value="Acyl_CoA_acyltransferase"/>
</dbReference>
<feature type="domain" description="N-acetyltransferase" evidence="1">
    <location>
        <begin position="39"/>
        <end position="179"/>
    </location>
</feature>
<dbReference type="InterPro" id="IPR000182">
    <property type="entry name" value="GNAT_dom"/>
</dbReference>
<comment type="caution">
    <text evidence="2">The sequence shown here is derived from an EMBL/GenBank/DDBJ whole genome shotgun (WGS) entry which is preliminary data.</text>
</comment>
<dbReference type="CDD" id="cd04301">
    <property type="entry name" value="NAT_SF"/>
    <property type="match status" value="1"/>
</dbReference>
<dbReference type="Pfam" id="PF00583">
    <property type="entry name" value="Acetyltransf_1"/>
    <property type="match status" value="1"/>
</dbReference>
<dbReference type="EMBL" id="JACCAU010000001">
    <property type="protein sequence ID" value="NYH17011.1"/>
    <property type="molecule type" value="Genomic_DNA"/>
</dbReference>
<reference evidence="2 3" key="1">
    <citation type="submission" date="2020-07" db="EMBL/GenBank/DDBJ databases">
        <title>Exploring microbial biodiversity for novel pathways involved in the catabolism of aromatic compounds derived from lignin.</title>
        <authorList>
            <person name="Elkins J."/>
        </authorList>
    </citation>
    <scope>NUCLEOTIDE SEQUENCE [LARGE SCALE GENOMIC DNA]</scope>
    <source>
        <strain evidence="2 3">H2C3B</strain>
    </source>
</reference>
<organism evidence="2 3">
    <name type="scientific">Paraburkholderia bryophila</name>
    <dbReference type="NCBI Taxonomy" id="420952"/>
    <lineage>
        <taxon>Bacteria</taxon>
        <taxon>Pseudomonadati</taxon>
        <taxon>Pseudomonadota</taxon>
        <taxon>Betaproteobacteria</taxon>
        <taxon>Burkholderiales</taxon>
        <taxon>Burkholderiaceae</taxon>
        <taxon>Paraburkholderia</taxon>
    </lineage>
</organism>
<evidence type="ECO:0000259" key="1">
    <source>
        <dbReference type="PROSITE" id="PS51186"/>
    </source>
</evidence>
<dbReference type="AlphaFoldDB" id="A0A7Y9WB42"/>
<accession>A0A7Y9WB42</accession>
<keyword evidence="2" id="KW-0689">Ribosomal protein</keyword>
<dbReference type="Gene3D" id="3.40.630.30">
    <property type="match status" value="1"/>
</dbReference>
<evidence type="ECO:0000313" key="3">
    <source>
        <dbReference type="Proteomes" id="UP000572540"/>
    </source>
</evidence>
<keyword evidence="2" id="KW-0687">Ribonucleoprotein</keyword>